<gene>
    <name evidence="2" type="ORF">FS320_25300</name>
</gene>
<evidence type="ECO:0000313" key="3">
    <source>
        <dbReference type="Proteomes" id="UP000403266"/>
    </source>
</evidence>
<evidence type="ECO:0000313" key="2">
    <source>
        <dbReference type="EMBL" id="MPR28376.1"/>
    </source>
</evidence>
<reference evidence="2 3" key="1">
    <citation type="journal article" date="2019" name="Syst. Appl. Microbiol.">
        <title>Microvirga tunisiensis sp. nov., a root nodule symbiotic bacterium isolated from Lupinus micranthus and L. luteus grown in Northern Tunisia.</title>
        <authorList>
            <person name="Msaddak A."/>
            <person name="Rejili M."/>
            <person name="Duran D."/>
            <person name="Mars M."/>
            <person name="Palacios J.M."/>
            <person name="Ruiz-Argueso T."/>
            <person name="Rey L."/>
            <person name="Imperial J."/>
        </authorList>
    </citation>
    <scope>NUCLEOTIDE SEQUENCE [LARGE SCALE GENOMIC DNA]</scope>
    <source>
        <strain evidence="2 3">Lmie10</strain>
    </source>
</reference>
<accession>A0A5N7MWF0</accession>
<dbReference type="RefSeq" id="WP_152714667.1">
    <property type="nucleotide sequence ID" value="NZ_VOSJ01000140.1"/>
</dbReference>
<protein>
    <submittedName>
        <fullName evidence="2">Uncharacterized protein</fullName>
    </submittedName>
</protein>
<feature type="region of interest" description="Disordered" evidence="1">
    <location>
        <begin position="32"/>
        <end position="51"/>
    </location>
</feature>
<dbReference type="AlphaFoldDB" id="A0A5N7MWF0"/>
<organism evidence="2 3">
    <name type="scientific">Microvirga tunisiensis</name>
    <dbReference type="NCBI Taxonomy" id="2108360"/>
    <lineage>
        <taxon>Bacteria</taxon>
        <taxon>Pseudomonadati</taxon>
        <taxon>Pseudomonadota</taxon>
        <taxon>Alphaproteobacteria</taxon>
        <taxon>Hyphomicrobiales</taxon>
        <taxon>Methylobacteriaceae</taxon>
        <taxon>Microvirga</taxon>
    </lineage>
</organism>
<dbReference type="Proteomes" id="UP000403266">
    <property type="component" value="Unassembled WGS sequence"/>
</dbReference>
<feature type="compositionally biased region" description="Basic and acidic residues" evidence="1">
    <location>
        <begin position="32"/>
        <end position="49"/>
    </location>
</feature>
<proteinExistence type="predicted"/>
<evidence type="ECO:0000256" key="1">
    <source>
        <dbReference type="SAM" id="MobiDB-lite"/>
    </source>
</evidence>
<dbReference type="EMBL" id="VOSK01000140">
    <property type="protein sequence ID" value="MPR28376.1"/>
    <property type="molecule type" value="Genomic_DNA"/>
</dbReference>
<keyword evidence="3" id="KW-1185">Reference proteome</keyword>
<name>A0A5N7MWF0_9HYPH</name>
<comment type="caution">
    <text evidence="2">The sequence shown here is derived from an EMBL/GenBank/DDBJ whole genome shotgun (WGS) entry which is preliminary data.</text>
</comment>
<sequence>MARGQGITEMDKPGKGIAMTVRSELNLQKEKHGLRVERSVKSAQEEHIDPPMQSYLEDFEIKELELKEILEKRIDKALAKE</sequence>